<dbReference type="AlphaFoldDB" id="A0A9W8A343"/>
<dbReference type="EMBL" id="JANBPU010000042">
    <property type="protein sequence ID" value="KAJ1918586.1"/>
    <property type="molecule type" value="Genomic_DNA"/>
</dbReference>
<organism evidence="1 2">
    <name type="scientific">Mycoemilia scoparia</name>
    <dbReference type="NCBI Taxonomy" id="417184"/>
    <lineage>
        <taxon>Eukaryota</taxon>
        <taxon>Fungi</taxon>
        <taxon>Fungi incertae sedis</taxon>
        <taxon>Zoopagomycota</taxon>
        <taxon>Kickxellomycotina</taxon>
        <taxon>Kickxellomycetes</taxon>
        <taxon>Kickxellales</taxon>
        <taxon>Kickxellaceae</taxon>
        <taxon>Mycoemilia</taxon>
    </lineage>
</organism>
<name>A0A9W8A343_9FUNG</name>
<protein>
    <submittedName>
        <fullName evidence="1">Uncharacterized protein</fullName>
    </submittedName>
</protein>
<keyword evidence="2" id="KW-1185">Reference proteome</keyword>
<dbReference type="OrthoDB" id="5512611at2759"/>
<evidence type="ECO:0000313" key="2">
    <source>
        <dbReference type="Proteomes" id="UP001150538"/>
    </source>
</evidence>
<reference evidence="1" key="1">
    <citation type="submission" date="2022-07" db="EMBL/GenBank/DDBJ databases">
        <title>Phylogenomic reconstructions and comparative analyses of Kickxellomycotina fungi.</title>
        <authorList>
            <person name="Reynolds N.K."/>
            <person name="Stajich J.E."/>
            <person name="Barry K."/>
            <person name="Grigoriev I.V."/>
            <person name="Crous P."/>
            <person name="Smith M.E."/>
        </authorList>
    </citation>
    <scope>NUCLEOTIDE SEQUENCE</scope>
    <source>
        <strain evidence="1">NBRC 100468</strain>
    </source>
</reference>
<evidence type="ECO:0000313" key="1">
    <source>
        <dbReference type="EMBL" id="KAJ1918586.1"/>
    </source>
</evidence>
<comment type="caution">
    <text evidence="1">The sequence shown here is derived from an EMBL/GenBank/DDBJ whole genome shotgun (WGS) entry which is preliminary data.</text>
</comment>
<gene>
    <name evidence="1" type="ORF">H4219_002523</name>
</gene>
<dbReference type="Proteomes" id="UP001150538">
    <property type="component" value="Unassembled WGS sequence"/>
</dbReference>
<sequence length="96" mass="10454">MFASRRNLRSSRVTDRYQDKVLVDDVAGERLPPHIPKDQIILASDLPTPVRIVRVDVEGAGSITPPGLAWSSKGETLVLAVDSSGMIKMATIWARG</sequence>
<proteinExistence type="predicted"/>
<accession>A0A9W8A343</accession>